<evidence type="ECO:0000256" key="2">
    <source>
        <dbReference type="ARBA" id="ARBA00023125"/>
    </source>
</evidence>
<proteinExistence type="predicted"/>
<dbReference type="Pfam" id="PF17754">
    <property type="entry name" value="TetR_C_14"/>
    <property type="match status" value="1"/>
</dbReference>
<evidence type="ECO:0000256" key="3">
    <source>
        <dbReference type="ARBA" id="ARBA00023163"/>
    </source>
</evidence>
<dbReference type="EMBL" id="BAAAZG010000039">
    <property type="protein sequence ID" value="GAA4086476.1"/>
    <property type="molecule type" value="Genomic_DNA"/>
</dbReference>
<dbReference type="PANTHER" id="PTHR30055">
    <property type="entry name" value="HTH-TYPE TRANSCRIPTIONAL REGULATOR RUTR"/>
    <property type="match status" value="1"/>
</dbReference>
<evidence type="ECO:0000256" key="5">
    <source>
        <dbReference type="SAM" id="MobiDB-lite"/>
    </source>
</evidence>
<dbReference type="RefSeq" id="WP_344952762.1">
    <property type="nucleotide sequence ID" value="NZ_BAAAZG010000039.1"/>
</dbReference>
<protein>
    <submittedName>
        <fullName evidence="7">TetR family transcriptional regulator</fullName>
    </submittedName>
</protein>
<dbReference type="Gene3D" id="1.10.357.10">
    <property type="entry name" value="Tetracycline Repressor, domain 2"/>
    <property type="match status" value="1"/>
</dbReference>
<dbReference type="PRINTS" id="PR00455">
    <property type="entry name" value="HTHTETR"/>
</dbReference>
<gene>
    <name evidence="7" type="ORF">GCM10022214_53270</name>
</gene>
<evidence type="ECO:0000259" key="6">
    <source>
        <dbReference type="PROSITE" id="PS50977"/>
    </source>
</evidence>
<sequence length="237" mass="25827">MAAADPAGGDVTGSSTQRPGTPPPETAAPHSAPAHAGLRERKKQRTRMALIDAALDLFLAQGYEETTIDEIAAAVQVSQRTFFRYFAAKEDVIFGYVTEYDRLLVEELAARPARERPFTALFEALRGLLRAIAEGDPADAARFRRVLRVVEATPALAAAQMARFTATEETLAAAIARRQGVDPARDIRPRLLVAFFTGATRVAFDQCARQELWDPAAVAARVDEIVAVAHDDLRGWI</sequence>
<dbReference type="InterPro" id="IPR041347">
    <property type="entry name" value="MftR_C"/>
</dbReference>
<feature type="region of interest" description="Disordered" evidence="5">
    <location>
        <begin position="1"/>
        <end position="39"/>
    </location>
</feature>
<feature type="DNA-binding region" description="H-T-H motif" evidence="4">
    <location>
        <begin position="67"/>
        <end position="86"/>
    </location>
</feature>
<evidence type="ECO:0000313" key="8">
    <source>
        <dbReference type="Proteomes" id="UP001500683"/>
    </source>
</evidence>
<dbReference type="SUPFAM" id="SSF46689">
    <property type="entry name" value="Homeodomain-like"/>
    <property type="match status" value="1"/>
</dbReference>
<evidence type="ECO:0000313" key="7">
    <source>
        <dbReference type="EMBL" id="GAA4086476.1"/>
    </source>
</evidence>
<evidence type="ECO:0000256" key="4">
    <source>
        <dbReference type="PROSITE-ProRule" id="PRU00335"/>
    </source>
</evidence>
<name>A0ABP7WD67_9ACTN</name>
<dbReference type="InterPro" id="IPR023772">
    <property type="entry name" value="DNA-bd_HTH_TetR-type_CS"/>
</dbReference>
<keyword evidence="2 4" id="KW-0238">DNA-binding</keyword>
<organism evidence="7 8">
    <name type="scientific">Actinomadura miaoliensis</name>
    <dbReference type="NCBI Taxonomy" id="430685"/>
    <lineage>
        <taxon>Bacteria</taxon>
        <taxon>Bacillati</taxon>
        <taxon>Actinomycetota</taxon>
        <taxon>Actinomycetes</taxon>
        <taxon>Streptosporangiales</taxon>
        <taxon>Thermomonosporaceae</taxon>
        <taxon>Actinomadura</taxon>
    </lineage>
</organism>
<dbReference type="PROSITE" id="PS50977">
    <property type="entry name" value="HTH_TETR_2"/>
    <property type="match status" value="1"/>
</dbReference>
<dbReference type="InterPro" id="IPR009057">
    <property type="entry name" value="Homeodomain-like_sf"/>
</dbReference>
<dbReference type="InterPro" id="IPR001647">
    <property type="entry name" value="HTH_TetR"/>
</dbReference>
<dbReference type="PROSITE" id="PS01081">
    <property type="entry name" value="HTH_TETR_1"/>
    <property type="match status" value="1"/>
</dbReference>
<accession>A0ABP7WD67</accession>
<dbReference type="PANTHER" id="PTHR30055:SF238">
    <property type="entry name" value="MYCOFACTOCIN BIOSYNTHESIS TRANSCRIPTIONAL REGULATOR MFTR-RELATED"/>
    <property type="match status" value="1"/>
</dbReference>
<keyword evidence="8" id="KW-1185">Reference proteome</keyword>
<dbReference type="Proteomes" id="UP001500683">
    <property type="component" value="Unassembled WGS sequence"/>
</dbReference>
<evidence type="ECO:0000256" key="1">
    <source>
        <dbReference type="ARBA" id="ARBA00023015"/>
    </source>
</evidence>
<dbReference type="Pfam" id="PF00440">
    <property type="entry name" value="TetR_N"/>
    <property type="match status" value="1"/>
</dbReference>
<comment type="caution">
    <text evidence="7">The sequence shown here is derived from an EMBL/GenBank/DDBJ whole genome shotgun (WGS) entry which is preliminary data.</text>
</comment>
<keyword evidence="1" id="KW-0805">Transcription regulation</keyword>
<keyword evidence="3" id="KW-0804">Transcription</keyword>
<feature type="domain" description="HTH tetR-type" evidence="6">
    <location>
        <begin position="44"/>
        <end position="104"/>
    </location>
</feature>
<dbReference type="InterPro" id="IPR050109">
    <property type="entry name" value="HTH-type_TetR-like_transc_reg"/>
</dbReference>
<reference evidence="8" key="1">
    <citation type="journal article" date="2019" name="Int. J. Syst. Evol. Microbiol.">
        <title>The Global Catalogue of Microorganisms (GCM) 10K type strain sequencing project: providing services to taxonomists for standard genome sequencing and annotation.</title>
        <authorList>
            <consortium name="The Broad Institute Genomics Platform"/>
            <consortium name="The Broad Institute Genome Sequencing Center for Infectious Disease"/>
            <person name="Wu L."/>
            <person name="Ma J."/>
        </authorList>
    </citation>
    <scope>NUCLEOTIDE SEQUENCE [LARGE SCALE GENOMIC DNA]</scope>
    <source>
        <strain evidence="8">JCM 16702</strain>
    </source>
</reference>
<dbReference type="Gene3D" id="1.10.10.60">
    <property type="entry name" value="Homeodomain-like"/>
    <property type="match status" value="1"/>
</dbReference>